<evidence type="ECO:0000256" key="1">
    <source>
        <dbReference type="SAM" id="Phobius"/>
    </source>
</evidence>
<keyword evidence="1" id="KW-0472">Membrane</keyword>
<keyword evidence="3" id="KW-1185">Reference proteome</keyword>
<keyword evidence="1" id="KW-1133">Transmembrane helix</keyword>
<feature type="transmembrane region" description="Helical" evidence="1">
    <location>
        <begin position="6"/>
        <end position="28"/>
    </location>
</feature>
<name>G6YJS9_9HYPH</name>
<sequence length="154" mass="17007">MPSLRTALLGALLWGVTMGASALINLLLDNWETPAKIRFVSLLYAAGGALAFPVGLFLARLVSRGRHWEVALAAAFVCLLATTLAFTGALFALQYRSYYAEWHEPAFTITWAFQLVFTGLTALYQFVVLGIRLYFPLGFAALAVASVWFARQRR</sequence>
<dbReference type="STRING" id="1082933.A6B35_17910"/>
<feature type="transmembrane region" description="Helical" evidence="1">
    <location>
        <begin position="40"/>
        <end position="59"/>
    </location>
</feature>
<dbReference type="Proteomes" id="UP000002949">
    <property type="component" value="Unassembled WGS sequence"/>
</dbReference>
<organism evidence="2 3">
    <name type="scientific">Mesorhizobium amorphae CCNWGS0123</name>
    <dbReference type="NCBI Taxonomy" id="1082933"/>
    <lineage>
        <taxon>Bacteria</taxon>
        <taxon>Pseudomonadati</taxon>
        <taxon>Pseudomonadota</taxon>
        <taxon>Alphaproteobacteria</taxon>
        <taxon>Hyphomicrobiales</taxon>
        <taxon>Phyllobacteriaceae</taxon>
        <taxon>Mesorhizobium</taxon>
    </lineage>
</organism>
<feature type="transmembrane region" description="Helical" evidence="1">
    <location>
        <begin position="133"/>
        <end position="150"/>
    </location>
</feature>
<feature type="transmembrane region" description="Helical" evidence="1">
    <location>
        <begin position="71"/>
        <end position="93"/>
    </location>
</feature>
<protein>
    <submittedName>
        <fullName evidence="2">Uncharacterized protein</fullName>
    </submittedName>
</protein>
<dbReference type="PATRIC" id="fig|1082933.3.peg.6078"/>
<dbReference type="EMBL" id="AGSN01000222">
    <property type="protein sequence ID" value="EHH04589.1"/>
    <property type="molecule type" value="Genomic_DNA"/>
</dbReference>
<dbReference type="RefSeq" id="WP_006206042.1">
    <property type="nucleotide sequence ID" value="NZ_AGSN01000222.1"/>
</dbReference>
<feature type="transmembrane region" description="Helical" evidence="1">
    <location>
        <begin position="105"/>
        <end position="127"/>
    </location>
</feature>
<dbReference type="AlphaFoldDB" id="G6YJS9"/>
<dbReference type="eggNOG" id="ENOG503414Z">
    <property type="taxonomic scope" value="Bacteria"/>
</dbReference>
<evidence type="ECO:0000313" key="3">
    <source>
        <dbReference type="Proteomes" id="UP000002949"/>
    </source>
</evidence>
<reference evidence="2 3" key="1">
    <citation type="journal article" date="2012" name="J. Bacteriol.">
        <title>Draft Genome Sequence of Plant Growth-Promoting Rhizobium Mesorhizobium amorphae, Isolated from Zinc-Lead Mine Tailings.</title>
        <authorList>
            <person name="Hao X."/>
            <person name="Lin Y."/>
            <person name="Johnstone L."/>
            <person name="Baltrus D.A."/>
            <person name="Miller S.J."/>
            <person name="Wei G."/>
            <person name="Rensing C."/>
        </authorList>
    </citation>
    <scope>NUCLEOTIDE SEQUENCE [LARGE SCALE GENOMIC DNA]</scope>
    <source>
        <strain evidence="2 3">CCNWGS0123</strain>
    </source>
</reference>
<evidence type="ECO:0000313" key="2">
    <source>
        <dbReference type="EMBL" id="EHH04589.1"/>
    </source>
</evidence>
<proteinExistence type="predicted"/>
<keyword evidence="1" id="KW-0812">Transmembrane</keyword>
<accession>G6YJS9</accession>
<gene>
    <name evidence="2" type="ORF">MEA186_31316</name>
</gene>